<keyword evidence="8" id="KW-0139">CF(1)</keyword>
<comment type="similarity">
    <text evidence="3">Belongs to the ATPase gamma chain family.</text>
</comment>
<keyword evidence="9" id="KW-0066">ATP synthesis</keyword>
<dbReference type="PRINTS" id="PR00126">
    <property type="entry name" value="ATPASEGAMMA"/>
</dbReference>
<sequence length="299" mass="33978">MSRRRSLEKHRQSLAEISDIMNSMKTLAYMETHKLGRFLEAQQRVVRSIETAAEDLLDAYPQILPHSEHMTPVYLLLGSERGFCGDFNHALLDRVVSTQTESRTASIIAVGHKLCTLLEDDPRVLLALDGAGVAEEVPQLLNRLIDILSQLQLEQGPLSLICLYHQSKDHLVEQQLLPPFMTLTSSTPDKLHSHPPRLNLEPANLLLQLTEQYLFAALHEVLFTSLMSENHQRVDHLEGAVKHLQEESTRLIRTGNVLRQEEITEEIEVILLSADNAFDPAKRSQDGWEHRQPGSYHRD</sequence>
<reference evidence="11" key="1">
    <citation type="journal article" date="2010" name="Int. J. Syst. Evol. Microbiol.">
        <title>Porticoccus litoralis gen. nov., sp. nov., a gammaproteobacterium isolated from the Yellow Sea.</title>
        <authorList>
            <person name="Oh H.M."/>
            <person name="Kim H."/>
            <person name="Kim K.M."/>
            <person name="Min G.S."/>
            <person name="Cho J.C."/>
        </authorList>
    </citation>
    <scope>NUCLEOTIDE SEQUENCE</scope>
    <source>
        <strain evidence="11">DSM 25064</strain>
    </source>
</reference>
<dbReference type="Pfam" id="PF00231">
    <property type="entry name" value="ATP-synt"/>
    <property type="match status" value="1"/>
</dbReference>
<evidence type="ECO:0000256" key="1">
    <source>
        <dbReference type="ARBA" id="ARBA00003456"/>
    </source>
</evidence>
<keyword evidence="6" id="KW-0406">Ion transport</keyword>
<dbReference type="GO" id="GO:0046933">
    <property type="term" value="F:proton-transporting ATP synthase activity, rotational mechanism"/>
    <property type="evidence" value="ECO:0007669"/>
    <property type="project" value="InterPro"/>
</dbReference>
<evidence type="ECO:0000256" key="3">
    <source>
        <dbReference type="ARBA" id="ARBA00007681"/>
    </source>
</evidence>
<evidence type="ECO:0000313" key="11">
    <source>
        <dbReference type="EMBL" id="MDP1519889.1"/>
    </source>
</evidence>
<dbReference type="Proteomes" id="UP001178354">
    <property type="component" value="Unassembled WGS sequence"/>
</dbReference>
<organism evidence="11 12">
    <name type="scientific">Porticoccus litoralis</name>
    <dbReference type="NCBI Taxonomy" id="434086"/>
    <lineage>
        <taxon>Bacteria</taxon>
        <taxon>Pseudomonadati</taxon>
        <taxon>Pseudomonadota</taxon>
        <taxon>Gammaproteobacteria</taxon>
        <taxon>Cellvibrionales</taxon>
        <taxon>Porticoccaceae</taxon>
        <taxon>Porticoccus</taxon>
    </lineage>
</organism>
<dbReference type="EMBL" id="JAUUUU010000001">
    <property type="protein sequence ID" value="MDP1519889.1"/>
    <property type="molecule type" value="Genomic_DNA"/>
</dbReference>
<feature type="region of interest" description="Disordered" evidence="10">
    <location>
        <begin position="280"/>
        <end position="299"/>
    </location>
</feature>
<keyword evidence="7" id="KW-0472">Membrane</keyword>
<dbReference type="InterPro" id="IPR000131">
    <property type="entry name" value="ATP_synth_F1_gsu"/>
</dbReference>
<evidence type="ECO:0000256" key="9">
    <source>
        <dbReference type="ARBA" id="ARBA00023310"/>
    </source>
</evidence>
<accession>A0AAW8B2Y0</accession>
<dbReference type="Gene3D" id="1.10.287.80">
    <property type="entry name" value="ATP synthase, gamma subunit, helix hairpin domain"/>
    <property type="match status" value="1"/>
</dbReference>
<dbReference type="Gene3D" id="3.40.1380.10">
    <property type="match status" value="1"/>
</dbReference>
<keyword evidence="12" id="KW-1185">Reference proteome</keyword>
<evidence type="ECO:0000256" key="4">
    <source>
        <dbReference type="ARBA" id="ARBA00022448"/>
    </source>
</evidence>
<keyword evidence="4" id="KW-0813">Transport</keyword>
<evidence type="ECO:0000256" key="7">
    <source>
        <dbReference type="ARBA" id="ARBA00023136"/>
    </source>
</evidence>
<proteinExistence type="inferred from homology"/>
<evidence type="ECO:0000256" key="8">
    <source>
        <dbReference type="ARBA" id="ARBA00023196"/>
    </source>
</evidence>
<comment type="function">
    <text evidence="1">Produces ATP from ADP in the presence of a proton gradient across the membrane. The gamma chain is believed to be important in regulating ATPase activity and the flow of protons through the CF(0) complex.</text>
</comment>
<keyword evidence="5" id="KW-0375">Hydrogen ion transport</keyword>
<dbReference type="RefSeq" id="WP_305169400.1">
    <property type="nucleotide sequence ID" value="NZ_JAUUUU010000001.1"/>
</dbReference>
<dbReference type="AlphaFoldDB" id="A0AAW8B2Y0"/>
<comment type="subcellular location">
    <subcellularLocation>
        <location evidence="2">Membrane</location>
        <topology evidence="2">Peripheral membrane protein</topology>
    </subcellularLocation>
</comment>
<gene>
    <name evidence="11" type="ORF">Q8A57_02805</name>
</gene>
<evidence type="ECO:0000256" key="5">
    <source>
        <dbReference type="ARBA" id="ARBA00022781"/>
    </source>
</evidence>
<evidence type="ECO:0000313" key="12">
    <source>
        <dbReference type="Proteomes" id="UP001178354"/>
    </source>
</evidence>
<protein>
    <submittedName>
        <fullName evidence="11">F0F1 ATP synthase subunit gamma</fullName>
    </submittedName>
</protein>
<evidence type="ECO:0000256" key="10">
    <source>
        <dbReference type="SAM" id="MobiDB-lite"/>
    </source>
</evidence>
<dbReference type="GO" id="GO:0045259">
    <property type="term" value="C:proton-transporting ATP synthase complex"/>
    <property type="evidence" value="ECO:0007669"/>
    <property type="project" value="UniProtKB-KW"/>
</dbReference>
<evidence type="ECO:0000256" key="6">
    <source>
        <dbReference type="ARBA" id="ARBA00023065"/>
    </source>
</evidence>
<dbReference type="InterPro" id="IPR035968">
    <property type="entry name" value="ATP_synth_F1_ATPase_gsu"/>
</dbReference>
<name>A0AAW8B2Y0_9GAMM</name>
<reference evidence="11" key="2">
    <citation type="submission" date="2023-08" db="EMBL/GenBank/DDBJ databases">
        <authorList>
            <person name="Luo J."/>
        </authorList>
    </citation>
    <scope>NUCLEOTIDE SEQUENCE</scope>
    <source>
        <strain evidence="11">DSM 25064</strain>
    </source>
</reference>
<comment type="caution">
    <text evidence="11">The sequence shown here is derived from an EMBL/GenBank/DDBJ whole genome shotgun (WGS) entry which is preliminary data.</text>
</comment>
<evidence type="ECO:0000256" key="2">
    <source>
        <dbReference type="ARBA" id="ARBA00004170"/>
    </source>
</evidence>
<dbReference type="SUPFAM" id="SSF52943">
    <property type="entry name" value="ATP synthase (F1-ATPase), gamma subunit"/>
    <property type="match status" value="1"/>
</dbReference>